<evidence type="ECO:0000313" key="2">
    <source>
        <dbReference type="EMBL" id="WFT75135.1"/>
    </source>
</evidence>
<feature type="transmembrane region" description="Helical" evidence="1">
    <location>
        <begin position="810"/>
        <end position="826"/>
    </location>
</feature>
<evidence type="ECO:0008006" key="4">
    <source>
        <dbReference type="Google" id="ProtNLM"/>
    </source>
</evidence>
<feature type="transmembrane region" description="Helical" evidence="1">
    <location>
        <begin position="449"/>
        <end position="470"/>
    </location>
</feature>
<feature type="transmembrane region" description="Helical" evidence="1">
    <location>
        <begin position="93"/>
        <end position="116"/>
    </location>
</feature>
<feature type="transmembrane region" description="Helical" evidence="1">
    <location>
        <begin position="780"/>
        <end position="798"/>
    </location>
</feature>
<feature type="transmembrane region" description="Helical" evidence="1">
    <location>
        <begin position="1022"/>
        <end position="1042"/>
    </location>
</feature>
<keyword evidence="3" id="KW-1185">Reference proteome</keyword>
<feature type="transmembrane region" description="Helical" evidence="1">
    <location>
        <begin position="1095"/>
        <end position="1114"/>
    </location>
</feature>
<feature type="transmembrane region" description="Helical" evidence="1">
    <location>
        <begin position="371"/>
        <end position="389"/>
    </location>
</feature>
<feature type="transmembrane region" description="Helical" evidence="1">
    <location>
        <begin position="989"/>
        <end position="1010"/>
    </location>
</feature>
<organism evidence="2 3">
    <name type="scientific">Halobacillus naozhouensis</name>
    <dbReference type="NCBI Taxonomy" id="554880"/>
    <lineage>
        <taxon>Bacteria</taxon>
        <taxon>Bacillati</taxon>
        <taxon>Bacillota</taxon>
        <taxon>Bacilli</taxon>
        <taxon>Bacillales</taxon>
        <taxon>Bacillaceae</taxon>
        <taxon>Halobacillus</taxon>
    </lineage>
</organism>
<feature type="transmembrane region" description="Helical" evidence="1">
    <location>
        <begin position="296"/>
        <end position="314"/>
    </location>
</feature>
<feature type="transmembrane region" description="Helical" evidence="1">
    <location>
        <begin position="425"/>
        <end position="443"/>
    </location>
</feature>
<sequence>MGELSREQREKGFRKELKELREKHYITSEEYNRVFDAHEQHVKSQYVEPEPADEQMEVPESVISQPKALKEKSVKPAKPKKVKTKEQVRERNITWSLILGVVLLLISGLVVATSQWEQMGAAMKVFSISFVSLFFLGLSYVTRKYLRIEQTAFAFLTLGSLLVPIVILAIGYFELLGDYLSLSGQGRYILGILGAAIPLPLYIKNAFNHQSRLFVWISFIFLSLTVGFTLGALKLPVDAFYLLLMLFNAILLFLYHRFEKKKIWKLFIKEMPLYAQVNLILSTLLMLTLFENELLYSFNLFLTAGLYMAMVFVYRTKEYQFVFSVLFAYGVYQLVEHSPLQAVDYVIYASAGMLYLGFAYAGRHHAFMKQAFTYTSGVISFFAFIYVSYEGILLHAEKGSVLLLSAYLIVALNYGVLAYFTREQVFEYLTPVFIFAAAWQLWMVTEPDWLNIEMFLFVVASVMLLYLGLWTKLKWLQPIKDSSFYESAVIMVLCIGFGAQTNEYGATAVMLFLFGVCAYLSFNKSTVKEVLDLAEWAFPVSWLLALVMFYFLMANHITGIRDVYGEAAHLAFSGLVLLAVSAGLRKVKEEKLSTSTFYISQSTYALSIFFLLNGPVVEPDWLRSLILMAGIGVFTWLVLRSAVAQLWVVVSLTVLAFYVSLVPLMSLQGLPEVLLFLIGAPVLLIGIGYVGARKWPEMNSYFFWVAHGSMVVLICIILLEQTISMRLTPYILLVPIAVYLYSSLINRQEWKVKLFLYASFSILFFLIGYTGLYYDLFKDISVKYTFMITSIILSLVWYGTPEVWKRRIEWYVIPFSVVGLFNIIYQTNQLHIIELVPILAYVVLICFFTWIRKWSVVTILPLLGTMSMWGGYRDVIDTPVLLSLLVLSFALLMGIGKFLYSRLIVKKGKTIVVDSFTWVAFLYIPYYTMFLDRDLTIWLQVLPCFLLSIWLILNRFRWKSRMVSSVFETLGMFSIYPAYLLIMEEYRHLWTDLIHAELQVLPLIGVLVFLRQHTWPGYKKVMNHVQLGLLLGISAFLVVDAIWSHTIWDAWIIGSLSLISLIVGMQLRIKSYFFVGAGVLIFNVIYQTRPYWGNLPWWVYLLLSGLLLIGIASYNEWQKQKDHKPLEEMVKRIFSAFKKWN</sequence>
<feature type="transmembrane region" description="Helical" evidence="1">
    <location>
        <begin position="754"/>
        <end position="774"/>
    </location>
</feature>
<dbReference type="RefSeq" id="WP_283077104.1">
    <property type="nucleotide sequence ID" value="NZ_CP121671.1"/>
</dbReference>
<feature type="transmembrane region" description="Helical" evidence="1">
    <location>
        <begin position="646"/>
        <end position="667"/>
    </location>
</feature>
<dbReference type="EMBL" id="CP121671">
    <property type="protein sequence ID" value="WFT75135.1"/>
    <property type="molecule type" value="Genomic_DNA"/>
</dbReference>
<feature type="transmembrane region" description="Helical" evidence="1">
    <location>
        <begin position="534"/>
        <end position="555"/>
    </location>
</feature>
<feature type="transmembrane region" description="Helical" evidence="1">
    <location>
        <begin position="153"/>
        <end position="173"/>
    </location>
</feature>
<feature type="transmembrane region" description="Helical" evidence="1">
    <location>
        <begin position="185"/>
        <end position="202"/>
    </location>
</feature>
<feature type="transmembrane region" description="Helical" evidence="1">
    <location>
        <begin position="965"/>
        <end position="983"/>
    </location>
</feature>
<evidence type="ECO:0000256" key="1">
    <source>
        <dbReference type="SAM" id="Phobius"/>
    </source>
</evidence>
<feature type="transmembrane region" description="Helical" evidence="1">
    <location>
        <begin position="878"/>
        <end position="899"/>
    </location>
</feature>
<feature type="transmembrane region" description="Helical" evidence="1">
    <location>
        <begin position="401"/>
        <end position="420"/>
    </location>
</feature>
<evidence type="ECO:0000313" key="3">
    <source>
        <dbReference type="Proteomes" id="UP001221597"/>
    </source>
</evidence>
<feature type="transmembrane region" description="Helical" evidence="1">
    <location>
        <begin position="1072"/>
        <end position="1089"/>
    </location>
</feature>
<protein>
    <recommendedName>
        <fullName evidence="4">DUF2157 domain-containing protein</fullName>
    </recommendedName>
</protein>
<keyword evidence="1" id="KW-1133">Transmembrane helix</keyword>
<feature type="transmembrane region" description="Helical" evidence="1">
    <location>
        <begin position="1048"/>
        <end position="1065"/>
    </location>
</feature>
<feature type="transmembrane region" description="Helical" evidence="1">
    <location>
        <begin position="673"/>
        <end position="692"/>
    </location>
</feature>
<feature type="transmembrane region" description="Helical" evidence="1">
    <location>
        <begin position="567"/>
        <end position="584"/>
    </location>
</feature>
<feature type="transmembrane region" description="Helical" evidence="1">
    <location>
        <begin position="345"/>
        <end position="362"/>
    </location>
</feature>
<reference evidence="2 3" key="1">
    <citation type="submission" date="2023-04" db="EMBL/GenBank/DDBJ databases">
        <title>Genome sequence of Halobacillus naozhouensis KACC 21980.</title>
        <authorList>
            <person name="Kim S."/>
            <person name="Heo J."/>
            <person name="Kwon S.-W."/>
        </authorList>
    </citation>
    <scope>NUCLEOTIDE SEQUENCE [LARGE SCALE GENOMIC DNA]</scope>
    <source>
        <strain evidence="2 3">KCTC 13234</strain>
    </source>
</reference>
<feature type="transmembrane region" description="Helical" evidence="1">
    <location>
        <begin position="621"/>
        <end position="639"/>
    </location>
</feature>
<feature type="transmembrane region" description="Helical" evidence="1">
    <location>
        <begin position="321"/>
        <end position="339"/>
    </location>
</feature>
<feature type="transmembrane region" description="Helical" evidence="1">
    <location>
        <begin position="856"/>
        <end position="872"/>
    </location>
</feature>
<feature type="transmembrane region" description="Helical" evidence="1">
    <location>
        <begin position="832"/>
        <end position="851"/>
    </location>
</feature>
<feature type="transmembrane region" description="Helical" evidence="1">
    <location>
        <begin position="701"/>
        <end position="719"/>
    </location>
</feature>
<feature type="transmembrane region" description="Helical" evidence="1">
    <location>
        <begin position="505"/>
        <end position="522"/>
    </location>
</feature>
<keyword evidence="1" id="KW-0472">Membrane</keyword>
<feature type="transmembrane region" description="Helical" evidence="1">
    <location>
        <begin position="239"/>
        <end position="259"/>
    </location>
</feature>
<keyword evidence="1" id="KW-0812">Transmembrane</keyword>
<feature type="transmembrane region" description="Helical" evidence="1">
    <location>
        <begin position="214"/>
        <end position="233"/>
    </location>
</feature>
<name>A0ABY8IY42_9BACI</name>
<feature type="transmembrane region" description="Helical" evidence="1">
    <location>
        <begin position="482"/>
        <end position="499"/>
    </location>
</feature>
<feature type="transmembrane region" description="Helical" evidence="1">
    <location>
        <begin position="725"/>
        <end position="742"/>
    </location>
</feature>
<feature type="transmembrane region" description="Helical" evidence="1">
    <location>
        <begin position="122"/>
        <end position="141"/>
    </location>
</feature>
<feature type="transmembrane region" description="Helical" evidence="1">
    <location>
        <begin position="271"/>
        <end position="290"/>
    </location>
</feature>
<dbReference type="Proteomes" id="UP001221597">
    <property type="component" value="Chromosome"/>
</dbReference>
<feature type="transmembrane region" description="Helical" evidence="1">
    <location>
        <begin position="596"/>
        <end position="615"/>
    </location>
</feature>
<accession>A0ABY8IY42</accession>
<feature type="transmembrane region" description="Helical" evidence="1">
    <location>
        <begin position="911"/>
        <end position="929"/>
    </location>
</feature>
<proteinExistence type="predicted"/>
<gene>
    <name evidence="2" type="ORF">P9989_01625</name>
</gene>
<feature type="transmembrane region" description="Helical" evidence="1">
    <location>
        <begin position="935"/>
        <end position="953"/>
    </location>
</feature>